<protein>
    <submittedName>
        <fullName evidence="3">Uncharacterized protein</fullName>
    </submittedName>
</protein>
<feature type="transmembrane region" description="Helical" evidence="1">
    <location>
        <begin position="74"/>
        <end position="96"/>
    </location>
</feature>
<evidence type="ECO:0000313" key="4">
    <source>
        <dbReference type="Proteomes" id="UP000494106"/>
    </source>
</evidence>
<dbReference type="OrthoDB" id="7248138at2759"/>
<gene>
    <name evidence="2" type="ORF">APLA_LOCUS11256</name>
    <name evidence="3" type="ORF">APLA_LOCUS15407</name>
</gene>
<feature type="transmembrane region" description="Helical" evidence="1">
    <location>
        <begin position="116"/>
        <end position="134"/>
    </location>
</feature>
<keyword evidence="4" id="KW-1185">Reference proteome</keyword>
<dbReference type="EMBL" id="CADEBC010000530">
    <property type="protein sequence ID" value="CAB3247268.1"/>
    <property type="molecule type" value="Genomic_DNA"/>
</dbReference>
<dbReference type="Proteomes" id="UP000494256">
    <property type="component" value="Unassembled WGS sequence"/>
</dbReference>
<evidence type="ECO:0000313" key="3">
    <source>
        <dbReference type="EMBL" id="CAB3255789.1"/>
    </source>
</evidence>
<evidence type="ECO:0000313" key="5">
    <source>
        <dbReference type="Proteomes" id="UP000494256"/>
    </source>
</evidence>
<dbReference type="Proteomes" id="UP000494106">
    <property type="component" value="Unassembled WGS sequence"/>
</dbReference>
<name>A0A8S1BBT9_ARCPL</name>
<proteinExistence type="predicted"/>
<keyword evidence="1" id="KW-1133">Transmembrane helix</keyword>
<accession>A0A8S1BBT9</accession>
<reference evidence="4 5" key="1">
    <citation type="submission" date="2020-04" db="EMBL/GenBank/DDBJ databases">
        <authorList>
            <person name="Wallbank WR R."/>
            <person name="Pardo Diaz C."/>
            <person name="Kozak K."/>
            <person name="Martin S."/>
            <person name="Jiggins C."/>
            <person name="Moest M."/>
            <person name="Warren A I."/>
            <person name="Byers J.R.P. K."/>
            <person name="Montejo-Kovacevich G."/>
            <person name="Yen C E."/>
        </authorList>
    </citation>
    <scope>NUCLEOTIDE SEQUENCE [LARGE SCALE GENOMIC DNA]</scope>
</reference>
<keyword evidence="1" id="KW-0472">Membrane</keyword>
<organism evidence="3 5">
    <name type="scientific">Arctia plantaginis</name>
    <name type="common">Wood tiger moth</name>
    <name type="synonym">Phalaena plantaginis</name>
    <dbReference type="NCBI Taxonomy" id="874455"/>
    <lineage>
        <taxon>Eukaryota</taxon>
        <taxon>Metazoa</taxon>
        <taxon>Ecdysozoa</taxon>
        <taxon>Arthropoda</taxon>
        <taxon>Hexapoda</taxon>
        <taxon>Insecta</taxon>
        <taxon>Pterygota</taxon>
        <taxon>Neoptera</taxon>
        <taxon>Endopterygota</taxon>
        <taxon>Lepidoptera</taxon>
        <taxon>Glossata</taxon>
        <taxon>Ditrysia</taxon>
        <taxon>Noctuoidea</taxon>
        <taxon>Erebidae</taxon>
        <taxon>Arctiinae</taxon>
        <taxon>Arctia</taxon>
    </lineage>
</organism>
<dbReference type="EMBL" id="CADEBD010000443">
    <property type="protein sequence ID" value="CAB3255789.1"/>
    <property type="molecule type" value="Genomic_DNA"/>
</dbReference>
<comment type="caution">
    <text evidence="3">The sequence shown here is derived from an EMBL/GenBank/DDBJ whole genome shotgun (WGS) entry which is preliminary data.</text>
</comment>
<dbReference type="AlphaFoldDB" id="A0A8S1BBT9"/>
<keyword evidence="1" id="KW-0812">Transmembrane</keyword>
<sequence>MILNSFPAAPPPTPLPATTFPEDKAGIGKFSDTKCTDSCLTGYCYYSSSTPVTFCEDKKSSSQPWLVVTEVVQLVQLSVTASALAIYYIIYCYMQLIYYTLRSAIYFHNADGPMKITIGVVTLTSLVVGFNILVRLERIIGILF</sequence>
<evidence type="ECO:0000256" key="1">
    <source>
        <dbReference type="SAM" id="Phobius"/>
    </source>
</evidence>
<evidence type="ECO:0000313" key="2">
    <source>
        <dbReference type="EMBL" id="CAB3247268.1"/>
    </source>
</evidence>